<evidence type="ECO:0000313" key="4">
    <source>
        <dbReference type="Proteomes" id="UP000000663"/>
    </source>
</evidence>
<dbReference type="SUPFAM" id="SSF52402">
    <property type="entry name" value="Adenine nucleotide alpha hydrolases-like"/>
    <property type="match status" value="1"/>
</dbReference>
<dbReference type="AlphaFoldDB" id="Q0W2C1"/>
<accession>Q0W2C1</accession>
<dbReference type="InterPro" id="IPR006015">
    <property type="entry name" value="Universal_stress_UspA"/>
</dbReference>
<dbReference type="Proteomes" id="UP000000663">
    <property type="component" value="Chromosome"/>
</dbReference>
<comment type="similarity">
    <text evidence="1">Belongs to the universal stress protein A family.</text>
</comment>
<dbReference type="Pfam" id="PF00582">
    <property type="entry name" value="Usp"/>
    <property type="match status" value="1"/>
</dbReference>
<protein>
    <submittedName>
        <fullName evidence="3">Universal stress protein A</fullName>
    </submittedName>
</protein>
<dbReference type="CDD" id="cd00293">
    <property type="entry name" value="USP-like"/>
    <property type="match status" value="1"/>
</dbReference>
<dbReference type="Gene3D" id="3.40.50.620">
    <property type="entry name" value="HUPs"/>
    <property type="match status" value="1"/>
</dbReference>
<feature type="domain" description="UspA" evidence="2">
    <location>
        <begin position="3"/>
        <end position="131"/>
    </location>
</feature>
<proteinExistence type="inferred from homology"/>
<dbReference type="EMBL" id="AM114193">
    <property type="protein sequence ID" value="CAJ37472.1"/>
    <property type="molecule type" value="Genomic_DNA"/>
</dbReference>
<dbReference type="PANTHER" id="PTHR46268">
    <property type="entry name" value="STRESS RESPONSE PROTEIN NHAX"/>
    <property type="match status" value="1"/>
</dbReference>
<keyword evidence="4" id="KW-1185">Reference proteome</keyword>
<evidence type="ECO:0000313" key="3">
    <source>
        <dbReference type="EMBL" id="CAJ37472.1"/>
    </source>
</evidence>
<dbReference type="eggNOG" id="arCOG02053">
    <property type="taxonomic scope" value="Archaea"/>
</dbReference>
<dbReference type="PRINTS" id="PR01438">
    <property type="entry name" value="UNVRSLSTRESS"/>
</dbReference>
<gene>
    <name evidence="3" type="primary">uspA-6</name>
    <name evidence="3" type="ORF">RCIX2381</name>
</gene>
<dbReference type="InterPro" id="IPR014729">
    <property type="entry name" value="Rossmann-like_a/b/a_fold"/>
</dbReference>
<evidence type="ECO:0000259" key="2">
    <source>
        <dbReference type="Pfam" id="PF00582"/>
    </source>
</evidence>
<dbReference type="KEGG" id="rci:RCIX2381"/>
<evidence type="ECO:0000256" key="1">
    <source>
        <dbReference type="ARBA" id="ARBA00008791"/>
    </source>
</evidence>
<dbReference type="InterPro" id="IPR006016">
    <property type="entry name" value="UspA"/>
</dbReference>
<reference evidence="3 4" key="1">
    <citation type="journal article" date="2006" name="Science">
        <title>Genome of rice cluster I archaea -- the key methane producers in the rice rhizosphere.</title>
        <authorList>
            <person name="Erkel C."/>
            <person name="Kube M."/>
            <person name="Reinhardt R."/>
            <person name="Liesack W."/>
        </authorList>
    </citation>
    <scope>NUCLEOTIDE SEQUENCE [LARGE SCALE GENOMIC DNA]</scope>
    <source>
        <strain evidence="4">DSM 22066 / NBRC 105507 / MRE50</strain>
    </source>
</reference>
<sequence length="131" mass="14299">MKMNVLLATDGKPHSDKAVSYAIEYSERFGANLFIVFVVSPRHGEDRDAIIKYGMGVLETLKQQALEKKIPVTTMLEAGNPYEATLAVSDRIKADAIIVGTSGKTVLDRALIGSVSEYIVRNAKCTVIVVR</sequence>
<organism evidence="3 4">
    <name type="scientific">Methanocella arvoryzae (strain DSM 22066 / NBRC 105507 / MRE50)</name>
    <dbReference type="NCBI Taxonomy" id="351160"/>
    <lineage>
        <taxon>Archaea</taxon>
        <taxon>Methanobacteriati</taxon>
        <taxon>Methanobacteriota</taxon>
        <taxon>Stenosarchaea group</taxon>
        <taxon>Methanomicrobia</taxon>
        <taxon>Methanocellales</taxon>
        <taxon>Methanocellaceae</taxon>
        <taxon>Methanocella</taxon>
    </lineage>
</organism>
<name>Q0W2C1_METAR</name>
<dbReference type="PANTHER" id="PTHR46268:SF6">
    <property type="entry name" value="UNIVERSAL STRESS PROTEIN UP12"/>
    <property type="match status" value="1"/>
</dbReference>